<feature type="non-terminal residue" evidence="2">
    <location>
        <position position="1"/>
    </location>
</feature>
<evidence type="ECO:0000256" key="1">
    <source>
        <dbReference type="SAM" id="MobiDB-lite"/>
    </source>
</evidence>
<name>A0A2J8A6K0_9CHLO</name>
<reference evidence="2 3" key="1">
    <citation type="journal article" date="2017" name="Mol. Biol. Evol.">
        <title>The 4-celled Tetrabaena socialis nuclear genome reveals the essential components for genetic control of cell number at the origin of multicellularity in the volvocine lineage.</title>
        <authorList>
            <person name="Featherston J."/>
            <person name="Arakaki Y."/>
            <person name="Hanschen E.R."/>
            <person name="Ferris P.J."/>
            <person name="Michod R.E."/>
            <person name="Olson B.J.S.C."/>
            <person name="Nozaki H."/>
            <person name="Durand P.M."/>
        </authorList>
    </citation>
    <scope>NUCLEOTIDE SEQUENCE [LARGE SCALE GENOMIC DNA]</scope>
    <source>
        <strain evidence="2 3">NIES-571</strain>
    </source>
</reference>
<proteinExistence type="predicted"/>
<evidence type="ECO:0000313" key="3">
    <source>
        <dbReference type="Proteomes" id="UP000236333"/>
    </source>
</evidence>
<dbReference type="AlphaFoldDB" id="A0A2J8A6K0"/>
<protein>
    <submittedName>
        <fullName evidence="2">Uncharacterized protein</fullName>
    </submittedName>
</protein>
<organism evidence="2 3">
    <name type="scientific">Tetrabaena socialis</name>
    <dbReference type="NCBI Taxonomy" id="47790"/>
    <lineage>
        <taxon>Eukaryota</taxon>
        <taxon>Viridiplantae</taxon>
        <taxon>Chlorophyta</taxon>
        <taxon>core chlorophytes</taxon>
        <taxon>Chlorophyceae</taxon>
        <taxon>CS clade</taxon>
        <taxon>Chlamydomonadales</taxon>
        <taxon>Tetrabaenaceae</taxon>
        <taxon>Tetrabaena</taxon>
    </lineage>
</organism>
<dbReference type="OrthoDB" id="527695at2759"/>
<dbReference type="Gene3D" id="1.20.120.520">
    <property type="entry name" value="nmb1532 protein domain like"/>
    <property type="match status" value="1"/>
</dbReference>
<dbReference type="EMBL" id="PGGS01000144">
    <property type="protein sequence ID" value="PNH08127.1"/>
    <property type="molecule type" value="Genomic_DNA"/>
</dbReference>
<comment type="caution">
    <text evidence="2">The sequence shown here is derived from an EMBL/GenBank/DDBJ whole genome shotgun (WGS) entry which is preliminary data.</text>
</comment>
<accession>A0A2J8A6K0</accession>
<evidence type="ECO:0000313" key="2">
    <source>
        <dbReference type="EMBL" id="PNH08127.1"/>
    </source>
</evidence>
<sequence length="169" mass="18661">AAEALGLPHPPPPTDPASRPRNSEWFESSAPREEVLYFGGALSSALLADLHSTFAVLRSAMRQHLEEEEIVGLPLLRQHFTAQEVMDGPEKNVVAGLKARDMAWFLRPLAMHEKREAMSRFGVPGLIQTLVLLPAVRKDARLSLHPLQELAKGERIAPPKKKGFLCFAA</sequence>
<keyword evidence="3" id="KW-1185">Reference proteome</keyword>
<dbReference type="Proteomes" id="UP000236333">
    <property type="component" value="Unassembled WGS sequence"/>
</dbReference>
<feature type="region of interest" description="Disordered" evidence="1">
    <location>
        <begin position="1"/>
        <end position="24"/>
    </location>
</feature>
<gene>
    <name evidence="2" type="ORF">TSOC_005361</name>
</gene>